<protein>
    <submittedName>
        <fullName evidence="2">GAF domain-containing protein</fullName>
    </submittedName>
</protein>
<gene>
    <name evidence="2" type="ORF">EG028_17175</name>
</gene>
<evidence type="ECO:0000313" key="3">
    <source>
        <dbReference type="Proteomes" id="UP000279089"/>
    </source>
</evidence>
<name>A0A3N4MJT8_9BACT</name>
<evidence type="ECO:0000313" key="2">
    <source>
        <dbReference type="EMBL" id="RPD39859.1"/>
    </source>
</evidence>
<sequence>MINGHCVISFNYPLDSDTFIFVKAEVMHNTGNGVYLVYNFRSHRGGNPLKLPTIEIRLEKDRWVHADSETPTLLSEHAGKAISSTTQLKQEVLEIFLERAMRVDHADFGNIQLLDRSTQTLWIAAQKGFGDEFLEHFKTVTACGGSACGNALRQVQAIVIPDVLEEDSFAAHRNVAVNAGFRSVMSVPIMGNNNIIGVLSVHSAQPFKHWQIREGESIAAEIGQYFHQGGGAE</sequence>
<dbReference type="RefSeq" id="WP_120517853.1">
    <property type="nucleotide sequence ID" value="NZ_QXZY01000010.1"/>
</dbReference>
<dbReference type="Gene3D" id="3.30.450.40">
    <property type="match status" value="1"/>
</dbReference>
<dbReference type="OrthoDB" id="9808408at2"/>
<dbReference type="AlphaFoldDB" id="A0A3N4MJT8"/>
<dbReference type="InterPro" id="IPR003018">
    <property type="entry name" value="GAF"/>
</dbReference>
<feature type="domain" description="GAF" evidence="1">
    <location>
        <begin position="88"/>
        <end position="228"/>
    </location>
</feature>
<dbReference type="InterPro" id="IPR029016">
    <property type="entry name" value="GAF-like_dom_sf"/>
</dbReference>
<accession>A0A3N4MJT8</accession>
<evidence type="ECO:0000259" key="1">
    <source>
        <dbReference type="SMART" id="SM00065"/>
    </source>
</evidence>
<organism evidence="2 3">
    <name type="scientific">Chitinophaga barathri</name>
    <dbReference type="NCBI Taxonomy" id="1647451"/>
    <lineage>
        <taxon>Bacteria</taxon>
        <taxon>Pseudomonadati</taxon>
        <taxon>Bacteroidota</taxon>
        <taxon>Chitinophagia</taxon>
        <taxon>Chitinophagales</taxon>
        <taxon>Chitinophagaceae</taxon>
        <taxon>Chitinophaga</taxon>
    </lineage>
</organism>
<keyword evidence="3" id="KW-1185">Reference proteome</keyword>
<dbReference type="Proteomes" id="UP000279089">
    <property type="component" value="Unassembled WGS sequence"/>
</dbReference>
<dbReference type="Pfam" id="PF13185">
    <property type="entry name" value="GAF_2"/>
    <property type="match status" value="1"/>
</dbReference>
<comment type="caution">
    <text evidence="2">The sequence shown here is derived from an EMBL/GenBank/DDBJ whole genome shotgun (WGS) entry which is preliminary data.</text>
</comment>
<dbReference type="EMBL" id="RMBX01000009">
    <property type="protein sequence ID" value="RPD39859.1"/>
    <property type="molecule type" value="Genomic_DNA"/>
</dbReference>
<dbReference type="SMART" id="SM00065">
    <property type="entry name" value="GAF"/>
    <property type="match status" value="1"/>
</dbReference>
<reference evidence="3" key="1">
    <citation type="submission" date="2018-11" db="EMBL/GenBank/DDBJ databases">
        <title>Chitinophaga lutea sp.nov., isolate from arsenic contaminated soil.</title>
        <authorList>
            <person name="Zong Y."/>
        </authorList>
    </citation>
    <scope>NUCLEOTIDE SEQUENCE [LARGE SCALE GENOMIC DNA]</scope>
    <source>
        <strain evidence="3">YLT18</strain>
    </source>
</reference>
<proteinExistence type="predicted"/>
<dbReference type="SUPFAM" id="SSF55781">
    <property type="entry name" value="GAF domain-like"/>
    <property type="match status" value="1"/>
</dbReference>